<protein>
    <submittedName>
        <fullName evidence="1">Uncharacterized protein</fullName>
    </submittedName>
</protein>
<sequence length="128" mass="14839">MSKERSFEQNASWKNDSLLGVCFRLKRRVIAQSLLPQKHAVSIFPEIFVHGINESRAGKTAMEDFEIQDHTMILSSRVIRGRYLKERITGRAAANFRVLMQVIFFPALRIECIVISEWLLIWSCEIIS</sequence>
<evidence type="ECO:0000313" key="2">
    <source>
        <dbReference type="Proteomes" id="UP001054945"/>
    </source>
</evidence>
<proteinExistence type="predicted"/>
<dbReference type="EMBL" id="BPLR01003873">
    <property type="protein sequence ID" value="GIX89553.1"/>
    <property type="molecule type" value="Genomic_DNA"/>
</dbReference>
<gene>
    <name evidence="1" type="ORF">CEXT_548041</name>
</gene>
<accession>A0AAV4P0J3</accession>
<name>A0AAV4P0J3_CAEEX</name>
<organism evidence="1 2">
    <name type="scientific">Caerostris extrusa</name>
    <name type="common">Bark spider</name>
    <name type="synonym">Caerostris bankana</name>
    <dbReference type="NCBI Taxonomy" id="172846"/>
    <lineage>
        <taxon>Eukaryota</taxon>
        <taxon>Metazoa</taxon>
        <taxon>Ecdysozoa</taxon>
        <taxon>Arthropoda</taxon>
        <taxon>Chelicerata</taxon>
        <taxon>Arachnida</taxon>
        <taxon>Araneae</taxon>
        <taxon>Araneomorphae</taxon>
        <taxon>Entelegynae</taxon>
        <taxon>Araneoidea</taxon>
        <taxon>Araneidae</taxon>
        <taxon>Caerostris</taxon>
    </lineage>
</organism>
<dbReference type="AlphaFoldDB" id="A0AAV4P0J3"/>
<dbReference type="Proteomes" id="UP001054945">
    <property type="component" value="Unassembled WGS sequence"/>
</dbReference>
<evidence type="ECO:0000313" key="1">
    <source>
        <dbReference type="EMBL" id="GIX89553.1"/>
    </source>
</evidence>
<keyword evidence="2" id="KW-1185">Reference proteome</keyword>
<comment type="caution">
    <text evidence="1">The sequence shown here is derived from an EMBL/GenBank/DDBJ whole genome shotgun (WGS) entry which is preliminary data.</text>
</comment>
<reference evidence="1 2" key="1">
    <citation type="submission" date="2021-06" db="EMBL/GenBank/DDBJ databases">
        <title>Caerostris extrusa draft genome.</title>
        <authorList>
            <person name="Kono N."/>
            <person name="Arakawa K."/>
        </authorList>
    </citation>
    <scope>NUCLEOTIDE SEQUENCE [LARGE SCALE GENOMIC DNA]</scope>
</reference>